<evidence type="ECO:0000256" key="5">
    <source>
        <dbReference type="ARBA" id="ARBA00022927"/>
    </source>
</evidence>
<keyword evidence="5 9" id="KW-0653">Protein transport</keyword>
<name>A0A2S5R716_9PROT</name>
<organism evidence="13 14">
    <name type="scientific">Holospora curviuscula</name>
    <dbReference type="NCBI Taxonomy" id="1082868"/>
    <lineage>
        <taxon>Bacteria</taxon>
        <taxon>Pseudomonadati</taxon>
        <taxon>Pseudomonadota</taxon>
        <taxon>Alphaproteobacteria</taxon>
        <taxon>Holosporales</taxon>
        <taxon>Holosporaceae</taxon>
        <taxon>Holospora</taxon>
    </lineage>
</organism>
<keyword evidence="8 9" id="KW-0472">Membrane</keyword>
<dbReference type="Gene3D" id="3.30.1360.200">
    <property type="match status" value="1"/>
</dbReference>
<feature type="transmembrane region" description="Helical" evidence="9">
    <location>
        <begin position="350"/>
        <end position="368"/>
    </location>
</feature>
<dbReference type="InterPro" id="IPR048631">
    <property type="entry name" value="SecD_1st"/>
</dbReference>
<dbReference type="NCBIfam" id="TIGR00916">
    <property type="entry name" value="2A0604s01"/>
    <property type="match status" value="1"/>
</dbReference>
<keyword evidence="3 9" id="KW-1003">Cell membrane</keyword>
<keyword evidence="14" id="KW-1185">Reference proteome</keyword>
<evidence type="ECO:0000256" key="4">
    <source>
        <dbReference type="ARBA" id="ARBA00022692"/>
    </source>
</evidence>
<dbReference type="Pfam" id="PF22599">
    <property type="entry name" value="SecDF_P1_head"/>
    <property type="match status" value="1"/>
</dbReference>
<gene>
    <name evidence="9" type="primary">secD</name>
    <name evidence="13" type="ORF">HCUR_01449</name>
</gene>
<dbReference type="OrthoDB" id="9805019at2"/>
<dbReference type="InterPro" id="IPR001036">
    <property type="entry name" value="Acrflvin-R"/>
</dbReference>
<dbReference type="InterPro" id="IPR054384">
    <property type="entry name" value="SecDF_P1_head"/>
</dbReference>
<feature type="transmembrane region" description="Helical" evidence="9">
    <location>
        <begin position="449"/>
        <end position="467"/>
    </location>
</feature>
<evidence type="ECO:0000256" key="2">
    <source>
        <dbReference type="ARBA" id="ARBA00022448"/>
    </source>
</evidence>
<evidence type="ECO:0000313" key="13">
    <source>
        <dbReference type="EMBL" id="PPE03126.1"/>
    </source>
</evidence>
<accession>A0A2S5R716</accession>
<evidence type="ECO:0000256" key="7">
    <source>
        <dbReference type="ARBA" id="ARBA00023010"/>
    </source>
</evidence>
<comment type="function">
    <text evidence="9">Part of the Sec protein translocase complex. Interacts with the SecYEG preprotein conducting channel. SecDF uses the proton motive force (PMF) to complete protein translocation after the ATP-dependent function of SecA.</text>
</comment>
<evidence type="ECO:0000259" key="10">
    <source>
        <dbReference type="Pfam" id="PF02355"/>
    </source>
</evidence>
<dbReference type="FunFam" id="1.20.1640.10:FF:000004">
    <property type="entry name" value="Protein translocase subunit SecD"/>
    <property type="match status" value="1"/>
</dbReference>
<comment type="subunit">
    <text evidence="9">Forms a complex with SecF. Part of the essential Sec protein translocation apparatus which comprises SecA, SecYEG and auxiliary proteins SecDF-YajC and YidC.</text>
</comment>
<dbReference type="PANTHER" id="PTHR30081:SF1">
    <property type="entry name" value="PROTEIN TRANSLOCASE SUBUNIT SECD"/>
    <property type="match status" value="1"/>
</dbReference>
<dbReference type="GO" id="GO:0043952">
    <property type="term" value="P:protein transport by the Sec complex"/>
    <property type="evidence" value="ECO:0007669"/>
    <property type="project" value="UniProtKB-UniRule"/>
</dbReference>
<reference evidence="13 14" key="1">
    <citation type="submission" date="2017-11" db="EMBL/GenBank/DDBJ databases">
        <title>Comparative genomic analysis of Holospora spp., intranuclear symbionts of paramecia.</title>
        <authorList>
            <person name="Garushyants S.K."/>
            <person name="Beliavskaya A."/>
            <person name="Malko D.B."/>
            <person name="Logacheva M.D."/>
            <person name="Rautian M.S."/>
            <person name="Gelfand M.S."/>
        </authorList>
    </citation>
    <scope>NUCLEOTIDE SEQUENCE [LARGE SCALE GENOMIC DNA]</scope>
    <source>
        <strain evidence="14">02AZ16</strain>
    </source>
</reference>
<feature type="transmembrane region" description="Helical" evidence="9">
    <location>
        <begin position="375"/>
        <end position="396"/>
    </location>
</feature>
<dbReference type="AlphaFoldDB" id="A0A2S5R716"/>
<keyword evidence="2 9" id="KW-0813">Transport</keyword>
<dbReference type="GO" id="GO:0015450">
    <property type="term" value="F:protein-transporting ATPase activity"/>
    <property type="evidence" value="ECO:0007669"/>
    <property type="project" value="InterPro"/>
</dbReference>
<comment type="subcellular location">
    <subcellularLocation>
        <location evidence="1 9">Cell membrane</location>
        <topology evidence="1 9">Multi-pass membrane protein</topology>
    </subcellularLocation>
</comment>
<feature type="domain" description="Protein export membrane protein SecD/SecF C-terminal" evidence="10">
    <location>
        <begin position="331"/>
        <end position="501"/>
    </location>
</feature>
<proteinExistence type="inferred from homology"/>
<dbReference type="Proteomes" id="UP000239425">
    <property type="component" value="Unassembled WGS sequence"/>
</dbReference>
<feature type="domain" description="SecDF P1 head subdomain" evidence="12">
    <location>
        <begin position="218"/>
        <end position="328"/>
    </location>
</feature>
<dbReference type="PRINTS" id="PR00702">
    <property type="entry name" value="ACRIFLAVINRP"/>
</dbReference>
<evidence type="ECO:0000256" key="6">
    <source>
        <dbReference type="ARBA" id="ARBA00022989"/>
    </source>
</evidence>
<dbReference type="Pfam" id="PF02355">
    <property type="entry name" value="SecD_SecF_C"/>
    <property type="match status" value="1"/>
</dbReference>
<dbReference type="GO" id="GO:0005886">
    <property type="term" value="C:plasma membrane"/>
    <property type="evidence" value="ECO:0007669"/>
    <property type="project" value="UniProtKB-SubCell"/>
</dbReference>
<comment type="caution">
    <text evidence="13">The sequence shown here is derived from an EMBL/GenBank/DDBJ whole genome shotgun (WGS) entry which is preliminary data.</text>
</comment>
<dbReference type="GO" id="GO:0065002">
    <property type="term" value="P:intracellular protein transmembrane transport"/>
    <property type="evidence" value="ECO:0007669"/>
    <property type="project" value="UniProtKB-UniRule"/>
</dbReference>
<dbReference type="PANTHER" id="PTHR30081">
    <property type="entry name" value="PROTEIN-EXPORT MEMBRANE PROTEIN SEC"/>
    <property type="match status" value="1"/>
</dbReference>
<dbReference type="EMBL" id="PHHC01000137">
    <property type="protein sequence ID" value="PPE03126.1"/>
    <property type="molecule type" value="Genomic_DNA"/>
</dbReference>
<evidence type="ECO:0000259" key="11">
    <source>
        <dbReference type="Pfam" id="PF21760"/>
    </source>
</evidence>
<evidence type="ECO:0000256" key="1">
    <source>
        <dbReference type="ARBA" id="ARBA00004651"/>
    </source>
</evidence>
<evidence type="ECO:0000259" key="12">
    <source>
        <dbReference type="Pfam" id="PF22599"/>
    </source>
</evidence>
<evidence type="ECO:0000313" key="14">
    <source>
        <dbReference type="Proteomes" id="UP000239425"/>
    </source>
</evidence>
<dbReference type="NCBIfam" id="TIGR01129">
    <property type="entry name" value="secD"/>
    <property type="match status" value="1"/>
</dbReference>
<comment type="caution">
    <text evidence="9">Lacks conserved residue(s) required for the propagation of feature annotation.</text>
</comment>
<dbReference type="InterPro" id="IPR005791">
    <property type="entry name" value="SecD"/>
</dbReference>
<dbReference type="SUPFAM" id="SSF82866">
    <property type="entry name" value="Multidrug efflux transporter AcrB transmembrane domain"/>
    <property type="match status" value="1"/>
</dbReference>
<keyword evidence="7 9" id="KW-0811">Translocation</keyword>
<dbReference type="InterPro" id="IPR055344">
    <property type="entry name" value="SecD_SecF_C_bact"/>
</dbReference>
<keyword evidence="6 9" id="KW-1133">Transmembrane helix</keyword>
<dbReference type="InterPro" id="IPR048634">
    <property type="entry name" value="SecD_SecF_C"/>
</dbReference>
<dbReference type="Gene3D" id="3.30.70.3400">
    <property type="match status" value="1"/>
</dbReference>
<evidence type="ECO:0000256" key="3">
    <source>
        <dbReference type="ARBA" id="ARBA00022475"/>
    </source>
</evidence>
<dbReference type="GO" id="GO:0006605">
    <property type="term" value="P:protein targeting"/>
    <property type="evidence" value="ECO:0007669"/>
    <property type="project" value="UniProtKB-UniRule"/>
</dbReference>
<protein>
    <recommendedName>
        <fullName evidence="9">Protein translocase subunit SecD</fullName>
    </recommendedName>
</protein>
<evidence type="ECO:0000256" key="9">
    <source>
        <dbReference type="HAMAP-Rule" id="MF_01463"/>
    </source>
</evidence>
<dbReference type="Gene3D" id="1.20.1640.10">
    <property type="entry name" value="Multidrug efflux transporter AcrB transmembrane domain"/>
    <property type="match status" value="1"/>
</dbReference>
<sequence length="511" mass="56345">MVYVSRFKIIWITLLVCVSIMVVLPSLIPANILPQWMPYKKIVLGLDLQGGVHLVLEARTGDLFKDQSNQYASRLKKAFLKEKIGYRALKFDGNGISFELQSLQQSKQMEEVARHILSKDMDCKIMGKNVFFSYSNRLKKELQRQALAQSVEVIRRRVDETGTVEPLIQVQGDRNIVLQIPGSQDPEKVKSRLNKTGKLNFYWVAEKTSTNLDVWECKDREGRIYRLDKEIVLTGKDVASAKADYHVAEDGQNRPCISLMLTSEGSYQFSELTRETGRVLAIVLDNVILSAPKIQSHIPNGQAVITGNQTLEECQGLATMIRSGSLPVALTILEEKVVGPGMGADSIQSGIVATIVAIGAVASLMWFCYGWFGTFAVIAVGFNLLFLITVLIYMGATLTLPGIAGMAVTVGMAVDANVLVNERIKEELLLGRKLLPAIDSGYRRAMNSVIDSNLTTLIAVGLLFGFGSGPVRGFAVTMAIGIMTSMFTAISMTRTMVSFWLQRFPSTSILI</sequence>
<dbReference type="HAMAP" id="MF_01463_B">
    <property type="entry name" value="SecD_B"/>
    <property type="match status" value="1"/>
</dbReference>
<keyword evidence="4 9" id="KW-0812">Transmembrane</keyword>
<dbReference type="Pfam" id="PF21760">
    <property type="entry name" value="SecD_1st"/>
    <property type="match status" value="1"/>
</dbReference>
<evidence type="ECO:0000256" key="8">
    <source>
        <dbReference type="ARBA" id="ARBA00023136"/>
    </source>
</evidence>
<feature type="domain" description="Protein translocase subunit SecDF P1" evidence="11">
    <location>
        <begin position="148"/>
        <end position="205"/>
    </location>
</feature>
<dbReference type="InterPro" id="IPR022813">
    <property type="entry name" value="SecD/SecF_arch_bac"/>
</dbReference>
<feature type="transmembrane region" description="Helical" evidence="9">
    <location>
        <begin position="9"/>
        <end position="28"/>
    </location>
</feature>
<comment type="similarity">
    <text evidence="9">Belongs to the SecD/SecF family. SecD subfamily.</text>
</comment>